<dbReference type="HOGENOM" id="CLU_1038132_0_0_1"/>
<dbReference type="InParanoid" id="M3Z3B9"/>
<evidence type="ECO:0000256" key="1">
    <source>
        <dbReference type="SAM" id="MobiDB-lite"/>
    </source>
</evidence>
<protein>
    <submittedName>
        <fullName evidence="2">Uncharacterized protein</fullName>
    </submittedName>
</protein>
<feature type="compositionally biased region" description="Basic and acidic residues" evidence="1">
    <location>
        <begin position="1"/>
        <end position="11"/>
    </location>
</feature>
<dbReference type="Ensembl" id="ENSMPUT00000018345.1">
    <property type="protein sequence ID" value="ENSMPUP00000018081.1"/>
    <property type="gene ID" value="ENSMPUG00000018193.1"/>
</dbReference>
<evidence type="ECO:0000313" key="2">
    <source>
        <dbReference type="Ensembl" id="ENSMPUP00000018081.1"/>
    </source>
</evidence>
<feature type="compositionally biased region" description="Low complexity" evidence="1">
    <location>
        <begin position="125"/>
        <end position="139"/>
    </location>
</feature>
<organism evidence="2">
    <name type="scientific">Mustela putorius furo</name>
    <name type="common">European domestic ferret</name>
    <name type="synonym">Mustela furo</name>
    <dbReference type="NCBI Taxonomy" id="9669"/>
    <lineage>
        <taxon>Eukaryota</taxon>
        <taxon>Metazoa</taxon>
        <taxon>Chordata</taxon>
        <taxon>Craniata</taxon>
        <taxon>Vertebrata</taxon>
        <taxon>Euteleostomi</taxon>
        <taxon>Mammalia</taxon>
        <taxon>Eutheria</taxon>
        <taxon>Laurasiatheria</taxon>
        <taxon>Carnivora</taxon>
        <taxon>Caniformia</taxon>
        <taxon>Musteloidea</taxon>
        <taxon>Mustelidae</taxon>
        <taxon>Mustelinae</taxon>
        <taxon>Mustela</taxon>
    </lineage>
</organism>
<proteinExistence type="predicted"/>
<feature type="region of interest" description="Disordered" evidence="1">
    <location>
        <begin position="124"/>
        <end position="152"/>
    </location>
</feature>
<dbReference type="AlphaFoldDB" id="M3Z3B9"/>
<reference evidence="2" key="1">
    <citation type="submission" date="2024-06" db="UniProtKB">
        <authorList>
            <consortium name="Ensembl"/>
        </authorList>
    </citation>
    <scope>IDENTIFICATION</scope>
</reference>
<dbReference type="EMBL" id="AEYP01005183">
    <property type="status" value="NOT_ANNOTATED_CDS"/>
    <property type="molecule type" value="Genomic_DNA"/>
</dbReference>
<feature type="region of interest" description="Disordered" evidence="1">
    <location>
        <begin position="1"/>
        <end position="87"/>
    </location>
</feature>
<feature type="compositionally biased region" description="Gly residues" evidence="1">
    <location>
        <begin position="48"/>
        <end position="61"/>
    </location>
</feature>
<name>M3Z3B9_MUSPF</name>
<feature type="compositionally biased region" description="Gly residues" evidence="1">
    <location>
        <begin position="74"/>
        <end position="87"/>
    </location>
</feature>
<accession>M3Z3B9</accession>
<sequence length="268" mass="26809">MEGRGRMERRGRGFPIGGACQKRVSEPGGSGPVGGGAWRGAESVRGGPTRGAGHLKGGGRGRVLTGAGPARGRPVGGAGPLEGAGPGGKAGLTVAAAGPQGRGRAVAVEASCLPRRPLLARSAVPRASAAGSGRPRSAGVVSGRGHGTGRVSGAAGPAALTAVWVASGLCLRARLLARGRAAVILGRPVSSRSAHVRRGRGCVLLQAADTVRRVGRACCVCCPFGARQGFRHCGHVSPKAGWTCALLLREPSTHWCFSAYGCSLEVTA</sequence>
<feature type="compositionally biased region" description="Gly residues" evidence="1">
    <location>
        <begin position="28"/>
        <end position="38"/>
    </location>
</feature>